<organism evidence="15 16">
    <name type="scientific">Novipirellula galeiformis</name>
    <dbReference type="NCBI Taxonomy" id="2528004"/>
    <lineage>
        <taxon>Bacteria</taxon>
        <taxon>Pseudomonadati</taxon>
        <taxon>Planctomycetota</taxon>
        <taxon>Planctomycetia</taxon>
        <taxon>Pirellulales</taxon>
        <taxon>Pirellulaceae</taxon>
        <taxon>Novipirellula</taxon>
    </lineage>
</organism>
<dbReference type="PANTHER" id="PTHR30365">
    <property type="entry name" value="CYTOCHROME D UBIQUINOL OXIDASE"/>
    <property type="match status" value="1"/>
</dbReference>
<evidence type="ECO:0000256" key="9">
    <source>
        <dbReference type="ARBA" id="ARBA00022982"/>
    </source>
</evidence>
<evidence type="ECO:0000256" key="2">
    <source>
        <dbReference type="ARBA" id="ARBA00009819"/>
    </source>
</evidence>
<evidence type="ECO:0000256" key="6">
    <source>
        <dbReference type="ARBA" id="ARBA00022617"/>
    </source>
</evidence>
<dbReference type="OrthoDB" id="9807042at2"/>
<comment type="caution">
    <text evidence="15">The sequence shown here is derived from an EMBL/GenBank/DDBJ whole genome shotgun (WGS) entry which is preliminary data.</text>
</comment>
<accession>A0A5C6BGH2</accession>
<feature type="compositionally biased region" description="Polar residues" evidence="14">
    <location>
        <begin position="473"/>
        <end position="482"/>
    </location>
</feature>
<keyword evidence="9 13" id="KW-0249">Electron transport</keyword>
<dbReference type="GO" id="GO:0070069">
    <property type="term" value="C:cytochrome complex"/>
    <property type="evidence" value="ECO:0007669"/>
    <property type="project" value="UniProtKB-UniRule"/>
</dbReference>
<evidence type="ECO:0000256" key="8">
    <source>
        <dbReference type="ARBA" id="ARBA00022723"/>
    </source>
</evidence>
<reference evidence="15 16" key="1">
    <citation type="submission" date="2019-02" db="EMBL/GenBank/DDBJ databases">
        <title>Deep-cultivation of Planctomycetes and their phenomic and genomic characterization uncovers novel biology.</title>
        <authorList>
            <person name="Wiegand S."/>
            <person name="Jogler M."/>
            <person name="Boedeker C."/>
            <person name="Pinto D."/>
            <person name="Vollmers J."/>
            <person name="Rivas-Marin E."/>
            <person name="Kohn T."/>
            <person name="Peeters S.H."/>
            <person name="Heuer A."/>
            <person name="Rast P."/>
            <person name="Oberbeckmann S."/>
            <person name="Bunk B."/>
            <person name="Jeske O."/>
            <person name="Meyerdierks A."/>
            <person name="Storesund J.E."/>
            <person name="Kallscheuer N."/>
            <person name="Luecker S."/>
            <person name="Lage O.M."/>
            <person name="Pohl T."/>
            <person name="Merkel B.J."/>
            <person name="Hornburger P."/>
            <person name="Mueller R.-W."/>
            <person name="Bruemmer F."/>
            <person name="Labrenz M."/>
            <person name="Spormann A.M."/>
            <person name="Op Den Camp H."/>
            <person name="Overmann J."/>
            <person name="Amann R."/>
            <person name="Jetten M.S.M."/>
            <person name="Mascher T."/>
            <person name="Medema M.H."/>
            <person name="Devos D.P."/>
            <person name="Kaster A.-K."/>
            <person name="Ovreas L."/>
            <person name="Rohde M."/>
            <person name="Galperin M.Y."/>
            <person name="Jogler C."/>
        </authorList>
    </citation>
    <scope>NUCLEOTIDE SEQUENCE [LARGE SCALE GENOMIC DNA]</scope>
    <source>
        <strain evidence="15 16">Pla52o</strain>
    </source>
</reference>
<keyword evidence="10 13" id="KW-1133">Transmembrane helix</keyword>
<keyword evidence="6 13" id="KW-0349">Heme</keyword>
<feature type="transmembrane region" description="Helical" evidence="13">
    <location>
        <begin position="421"/>
        <end position="443"/>
    </location>
</feature>
<evidence type="ECO:0000313" key="16">
    <source>
        <dbReference type="Proteomes" id="UP000316304"/>
    </source>
</evidence>
<dbReference type="AlphaFoldDB" id="A0A5C6BGH2"/>
<evidence type="ECO:0000256" key="11">
    <source>
        <dbReference type="ARBA" id="ARBA00023004"/>
    </source>
</evidence>
<feature type="transmembrane region" description="Helical" evidence="13">
    <location>
        <begin position="361"/>
        <end position="381"/>
    </location>
</feature>
<evidence type="ECO:0000256" key="13">
    <source>
        <dbReference type="PIRNR" id="PIRNR006446"/>
    </source>
</evidence>
<keyword evidence="8 13" id="KW-0479">Metal-binding</keyword>
<dbReference type="GO" id="GO:0005886">
    <property type="term" value="C:plasma membrane"/>
    <property type="evidence" value="ECO:0007669"/>
    <property type="project" value="UniProtKB-SubCell"/>
</dbReference>
<dbReference type="GO" id="GO:0016682">
    <property type="term" value="F:oxidoreductase activity, acting on diphenols and related substances as donors, oxygen as acceptor"/>
    <property type="evidence" value="ECO:0007669"/>
    <property type="project" value="TreeGrafter"/>
</dbReference>
<evidence type="ECO:0000256" key="12">
    <source>
        <dbReference type="ARBA" id="ARBA00023136"/>
    </source>
</evidence>
<feature type="region of interest" description="Disordered" evidence="14">
    <location>
        <begin position="473"/>
        <end position="494"/>
    </location>
</feature>
<sequence>MDVEILSRLQFALTIMFHYLFPPLSIGLGLQLFLCEWRYFRTRDPAWEAAARFWTRVFAVNFAMGVATGIVMEFEFGTNWAAYSRFVGDVFGSALAAEGIFAFFLESGFLAVLVFGWDRVGVKMHLFSTLMVFLGSVFSAVWIVVANSWQQTPAGYHIVWHDVQGEMMPRAEVTDFWQMVLNPSSVDRLTHTLIGAFVLGSFFVASVCSFYLLRQRHLEVARRCLSIALPSALLFTLLAALTGHDSAQKLVETQPAKLAAMEAHFHTTDEPTGLYLFGWPDAKNEKVHLGVQLPYLLSAMVYNDPMKPVPGMDQIPADERPPVWLPFQMFHLMVGIGTMMIVVAAFGCWSWYRGLLERRRWLLWVIVVMPVAAMTANQAGWITAEVGRQPWIVYPSVQAGVPMMGLRTADGLSESVTAEQVLSSIILFGVIYSLLFAVWVFVLHHKIQHGPESPEELTRYKLLRSGEHNNESISEVISHQGTSRGGGLMEDDER</sequence>
<evidence type="ECO:0000256" key="10">
    <source>
        <dbReference type="ARBA" id="ARBA00022989"/>
    </source>
</evidence>
<dbReference type="GO" id="GO:0020037">
    <property type="term" value="F:heme binding"/>
    <property type="evidence" value="ECO:0007669"/>
    <property type="project" value="TreeGrafter"/>
</dbReference>
<proteinExistence type="inferred from homology"/>
<keyword evidence="12 13" id="KW-0472">Membrane</keyword>
<dbReference type="GO" id="GO:0046872">
    <property type="term" value="F:metal ion binding"/>
    <property type="evidence" value="ECO:0007669"/>
    <property type="project" value="UniProtKB-UniRule"/>
</dbReference>
<evidence type="ECO:0000256" key="14">
    <source>
        <dbReference type="SAM" id="MobiDB-lite"/>
    </source>
</evidence>
<dbReference type="InterPro" id="IPR002585">
    <property type="entry name" value="Cyt-d_ubiquinol_oxidase_su_1"/>
</dbReference>
<keyword evidence="3 13" id="KW-0813">Transport</keyword>
<keyword evidence="11 13" id="KW-0408">Iron</keyword>
<keyword evidence="16" id="KW-1185">Reference proteome</keyword>
<feature type="transmembrane region" description="Helical" evidence="13">
    <location>
        <begin position="53"/>
        <end position="74"/>
    </location>
</feature>
<dbReference type="Pfam" id="PF01654">
    <property type="entry name" value="Cyt_bd_oxida_I"/>
    <property type="match status" value="1"/>
</dbReference>
<dbReference type="GO" id="GO:0019646">
    <property type="term" value="P:aerobic electron transport chain"/>
    <property type="evidence" value="ECO:0007669"/>
    <property type="project" value="InterPro"/>
</dbReference>
<protein>
    <submittedName>
        <fullName evidence="15">Cytochrome bd-I ubiquinol oxidase subunit 1</fullName>
    </submittedName>
</protein>
<evidence type="ECO:0000256" key="3">
    <source>
        <dbReference type="ARBA" id="ARBA00022448"/>
    </source>
</evidence>
<dbReference type="Proteomes" id="UP000316304">
    <property type="component" value="Unassembled WGS sequence"/>
</dbReference>
<keyword evidence="7 13" id="KW-0812">Transmembrane</keyword>
<dbReference type="PIRSF" id="PIRSF006446">
    <property type="entry name" value="Cyt_quinol_oxidase_1"/>
    <property type="match status" value="1"/>
</dbReference>
<feature type="transmembrane region" description="Helical" evidence="13">
    <location>
        <begin position="193"/>
        <end position="213"/>
    </location>
</feature>
<keyword evidence="5" id="KW-0997">Cell inner membrane</keyword>
<evidence type="ECO:0000256" key="4">
    <source>
        <dbReference type="ARBA" id="ARBA00022475"/>
    </source>
</evidence>
<name>A0A5C6BGH2_9BACT</name>
<feature type="transmembrane region" description="Helical" evidence="13">
    <location>
        <begin position="225"/>
        <end position="243"/>
    </location>
</feature>
<feature type="transmembrane region" description="Helical" evidence="13">
    <location>
        <begin position="329"/>
        <end position="349"/>
    </location>
</feature>
<dbReference type="EMBL" id="SJPT01000018">
    <property type="protein sequence ID" value="TWU10396.1"/>
    <property type="molecule type" value="Genomic_DNA"/>
</dbReference>
<dbReference type="GO" id="GO:0009055">
    <property type="term" value="F:electron transfer activity"/>
    <property type="evidence" value="ECO:0007669"/>
    <property type="project" value="UniProtKB-UniRule"/>
</dbReference>
<comment type="subcellular location">
    <subcellularLocation>
        <location evidence="1">Cell inner membrane</location>
        <topology evidence="1">Multi-pass membrane protein</topology>
    </subcellularLocation>
</comment>
<evidence type="ECO:0000256" key="1">
    <source>
        <dbReference type="ARBA" id="ARBA00004429"/>
    </source>
</evidence>
<keyword evidence="4 13" id="KW-1003">Cell membrane</keyword>
<feature type="transmembrane region" description="Helical" evidence="13">
    <location>
        <begin position="124"/>
        <end position="145"/>
    </location>
</feature>
<gene>
    <name evidence="15" type="primary">cydA</name>
    <name evidence="15" type="ORF">Pla52o_56780</name>
</gene>
<feature type="transmembrane region" description="Helical" evidence="13">
    <location>
        <begin position="12"/>
        <end position="33"/>
    </location>
</feature>
<dbReference type="PANTHER" id="PTHR30365:SF0">
    <property type="entry name" value="CYTOCHROME BD-I UBIQUINOL OXIDASE SUBUNIT 1"/>
    <property type="match status" value="1"/>
</dbReference>
<comment type="similarity">
    <text evidence="2 13">Belongs to the cytochrome ubiquinol oxidase subunit 1 family.</text>
</comment>
<evidence type="ECO:0000256" key="7">
    <source>
        <dbReference type="ARBA" id="ARBA00022692"/>
    </source>
</evidence>
<evidence type="ECO:0000313" key="15">
    <source>
        <dbReference type="EMBL" id="TWU10396.1"/>
    </source>
</evidence>
<feature type="transmembrane region" description="Helical" evidence="13">
    <location>
        <begin position="94"/>
        <end position="117"/>
    </location>
</feature>
<evidence type="ECO:0000256" key="5">
    <source>
        <dbReference type="ARBA" id="ARBA00022519"/>
    </source>
</evidence>
<dbReference type="RefSeq" id="WP_146597548.1">
    <property type="nucleotide sequence ID" value="NZ_SJPT01000018.1"/>
</dbReference>